<dbReference type="Gene3D" id="2.60.120.260">
    <property type="entry name" value="Galactose-binding domain-like"/>
    <property type="match status" value="1"/>
</dbReference>
<dbReference type="Pfam" id="PF14607">
    <property type="entry name" value="GxDLY"/>
    <property type="match status" value="1"/>
</dbReference>
<evidence type="ECO:0000259" key="2">
    <source>
        <dbReference type="Pfam" id="PF14607"/>
    </source>
</evidence>
<feature type="domain" description="SGNH hydrolase-type esterase N-terminal" evidence="2">
    <location>
        <begin position="1"/>
        <end position="57"/>
    </location>
</feature>
<accession>A0A6G6GPG3</accession>
<feature type="domain" description="SGNH hydrolase-type esterase" evidence="1">
    <location>
        <begin position="69"/>
        <end position="242"/>
    </location>
</feature>
<proteinExistence type="predicted"/>
<dbReference type="GO" id="GO:0016788">
    <property type="term" value="F:hydrolase activity, acting on ester bonds"/>
    <property type="evidence" value="ECO:0007669"/>
    <property type="project" value="UniProtKB-ARBA"/>
</dbReference>
<evidence type="ECO:0000259" key="1">
    <source>
        <dbReference type="Pfam" id="PF14606"/>
    </source>
</evidence>
<dbReference type="InterPro" id="IPR032740">
    <property type="entry name" value="GxDLY"/>
</dbReference>
<evidence type="ECO:0000313" key="4">
    <source>
        <dbReference type="Proteomes" id="UP000505306"/>
    </source>
</evidence>
<dbReference type="SUPFAM" id="SSF52266">
    <property type="entry name" value="SGNH hydrolase"/>
    <property type="match status" value="1"/>
</dbReference>
<dbReference type="Gene3D" id="3.40.50.1110">
    <property type="entry name" value="SGNH hydrolase"/>
    <property type="match status" value="1"/>
</dbReference>
<dbReference type="AlphaFoldDB" id="A0A6G6GPG3"/>
<protein>
    <recommendedName>
        <fullName evidence="5">Hydrolase</fullName>
    </recommendedName>
</protein>
<sequence>MNNIAVNGIDLFVHDSVWKHMFGHYNRDNDTLMYYTNGKKEFRLYFPLYNSLKGIEIYPKVIVNKKEVKKVLFYGTSITQGASASSSGMSYPSIIGRNLDVESINLGFSGLGHFTYEIAELICDVNPDIIVIDCVPNCTPDMILVEGSKFMEKIKSCLAETPVIFVESSMRESASYLSKEMSVDYVHSQNQALKELASMFISENTYYISSEQLSVENTANTIDGTHLNTIGMTRFAEVIGAKIDSILAKN</sequence>
<dbReference type="InterPro" id="IPR036514">
    <property type="entry name" value="SGNH_hydro_sf"/>
</dbReference>
<evidence type="ECO:0000313" key="3">
    <source>
        <dbReference type="EMBL" id="QIE60323.1"/>
    </source>
</evidence>
<name>A0A6G6GPG3_9FLAO</name>
<dbReference type="KEGG" id="mgel:G5B37_12355"/>
<organism evidence="3 4">
    <name type="scientific">Rasiella rasia</name>
    <dbReference type="NCBI Taxonomy" id="2744027"/>
    <lineage>
        <taxon>Bacteria</taxon>
        <taxon>Pseudomonadati</taxon>
        <taxon>Bacteroidota</taxon>
        <taxon>Flavobacteriia</taxon>
        <taxon>Flavobacteriales</taxon>
        <taxon>Flavobacteriaceae</taxon>
        <taxon>Rasiella</taxon>
    </lineage>
</organism>
<dbReference type="Proteomes" id="UP000505306">
    <property type="component" value="Chromosome"/>
</dbReference>
<dbReference type="InterPro" id="IPR013830">
    <property type="entry name" value="SGNH_hydro"/>
</dbReference>
<dbReference type="Pfam" id="PF14606">
    <property type="entry name" value="Lipase_GDSL_3"/>
    <property type="match status" value="1"/>
</dbReference>
<keyword evidence="4" id="KW-1185">Reference proteome</keyword>
<gene>
    <name evidence="3" type="ORF">G5B37_12355</name>
</gene>
<reference evidence="3 4" key="1">
    <citation type="submission" date="2020-02" db="EMBL/GenBank/DDBJ databases">
        <title>Complete genome sequence of Flavobacteriaceae bacterium.</title>
        <authorList>
            <person name="Kim S.-J."/>
            <person name="Kim Y.-S."/>
            <person name="Kim K.-H."/>
        </authorList>
    </citation>
    <scope>NUCLEOTIDE SEQUENCE [LARGE SCALE GENOMIC DNA]</scope>
    <source>
        <strain evidence="3 4">RR4-40</strain>
    </source>
</reference>
<evidence type="ECO:0008006" key="5">
    <source>
        <dbReference type="Google" id="ProtNLM"/>
    </source>
</evidence>
<dbReference type="EMBL" id="CP049057">
    <property type="protein sequence ID" value="QIE60323.1"/>
    <property type="molecule type" value="Genomic_DNA"/>
</dbReference>